<dbReference type="Proteomes" id="UP001055111">
    <property type="component" value="Unassembled WGS sequence"/>
</dbReference>
<evidence type="ECO:0000256" key="2">
    <source>
        <dbReference type="RuleBase" id="RU362080"/>
    </source>
</evidence>
<comment type="similarity">
    <text evidence="1 2">Belongs to the phD/YefM antitoxin family.</text>
</comment>
<dbReference type="InterPro" id="IPR036165">
    <property type="entry name" value="YefM-like_sf"/>
</dbReference>
<comment type="function">
    <text evidence="2">Antitoxin component of a type II toxin-antitoxin (TA) system.</text>
</comment>
<protein>
    <recommendedName>
        <fullName evidence="2">Antitoxin</fullName>
    </recommendedName>
</protein>
<evidence type="ECO:0000313" key="3">
    <source>
        <dbReference type="EMBL" id="GJH23077.1"/>
    </source>
</evidence>
<sequence length="93" mass="10442">MKPSRVRPLSHLKSRAAEMIRNIVESREPMLITQNGEGRVVVQDAQSYEDLHQTLALLKILAMGQKIIEAGQCMSAADLFAEIERLDHEEGVE</sequence>
<comment type="caution">
    <text evidence="3">The sequence shown here is derived from an EMBL/GenBank/DDBJ whole genome shotgun (WGS) entry which is preliminary data.</text>
</comment>
<reference evidence="3" key="1">
    <citation type="submission" date="2022-09" db="EMBL/GenBank/DDBJ databases">
        <title>Isolation and characterization of 3-chlorobenzoate degrading bacteria from soils in Shizuoka.</title>
        <authorList>
            <person name="Ifat A."/>
            <person name="Ogawa N."/>
            <person name="Kimbara K."/>
            <person name="Moriuchi R."/>
            <person name="Dohra H."/>
            <person name="Shintani M."/>
        </authorList>
    </citation>
    <scope>NUCLEOTIDE SEQUENCE</scope>
    <source>
        <strain evidence="3">19CS4-2</strain>
    </source>
</reference>
<dbReference type="NCBIfam" id="TIGR01552">
    <property type="entry name" value="phd_fam"/>
    <property type="match status" value="1"/>
</dbReference>
<dbReference type="Gene3D" id="3.40.1620.10">
    <property type="entry name" value="YefM-like domain"/>
    <property type="match status" value="1"/>
</dbReference>
<accession>A0AA37I5Y4</accession>
<dbReference type="AlphaFoldDB" id="A0AA37I5Y4"/>
<evidence type="ECO:0000313" key="4">
    <source>
        <dbReference type="Proteomes" id="UP001055111"/>
    </source>
</evidence>
<evidence type="ECO:0000256" key="1">
    <source>
        <dbReference type="ARBA" id="ARBA00009981"/>
    </source>
</evidence>
<dbReference type="Pfam" id="PF02604">
    <property type="entry name" value="PhdYeFM_antitox"/>
    <property type="match status" value="1"/>
</dbReference>
<dbReference type="RefSeq" id="WP_238209488.1">
    <property type="nucleotide sequence ID" value="NZ_BPUQ01000001.1"/>
</dbReference>
<name>A0AA37I5Y4_9BURK</name>
<dbReference type="EMBL" id="BPUS01000001">
    <property type="protein sequence ID" value="GJH23077.1"/>
    <property type="molecule type" value="Genomic_DNA"/>
</dbReference>
<gene>
    <name evidence="3" type="ORF">CBA19CS42_01195</name>
</gene>
<organism evidence="3 4">
    <name type="scientific">Caballeronia novacaledonica</name>
    <dbReference type="NCBI Taxonomy" id="1544861"/>
    <lineage>
        <taxon>Bacteria</taxon>
        <taxon>Pseudomonadati</taxon>
        <taxon>Pseudomonadota</taxon>
        <taxon>Betaproteobacteria</taxon>
        <taxon>Burkholderiales</taxon>
        <taxon>Burkholderiaceae</taxon>
        <taxon>Caballeronia</taxon>
    </lineage>
</organism>
<proteinExistence type="inferred from homology"/>
<dbReference type="InterPro" id="IPR006442">
    <property type="entry name" value="Antitoxin_Phd/YefM"/>
</dbReference>
<dbReference type="SUPFAM" id="SSF143120">
    <property type="entry name" value="YefM-like"/>
    <property type="match status" value="1"/>
</dbReference>